<keyword evidence="1" id="KW-0732">Signal</keyword>
<dbReference type="EMBL" id="JAOPLL010000012">
    <property type="protein sequence ID" value="MDM5073590.1"/>
    <property type="molecule type" value="Genomic_DNA"/>
</dbReference>
<dbReference type="RefSeq" id="WP_290019338.1">
    <property type="nucleotide sequence ID" value="NZ_JAOPLL010000012.1"/>
</dbReference>
<reference evidence="3" key="1">
    <citation type="submission" date="2024-05" db="EMBL/GenBank/DDBJ databases">
        <title>WGS of Aeromonas isolates.</title>
        <authorList>
            <person name="Lee H."/>
        </authorList>
    </citation>
    <scope>NUCLEOTIDE SEQUENCE</scope>
    <source>
        <strain evidence="3">SU58-3</strain>
    </source>
</reference>
<accession>A0ABT7Q2Q2</accession>
<comment type="caution">
    <text evidence="3">The sequence shown here is derived from an EMBL/GenBank/DDBJ whole genome shotgun (WGS) entry which is preliminary data.</text>
</comment>
<dbReference type="SUPFAM" id="SSF56925">
    <property type="entry name" value="OMPA-like"/>
    <property type="match status" value="1"/>
</dbReference>
<name>A0ABT7Q2Q2_9GAMM</name>
<dbReference type="Proteomes" id="UP001168107">
    <property type="component" value="Unassembled WGS sequence"/>
</dbReference>
<dbReference type="Gene3D" id="2.40.160.20">
    <property type="match status" value="1"/>
</dbReference>
<keyword evidence="4" id="KW-1185">Reference proteome</keyword>
<evidence type="ECO:0000259" key="2">
    <source>
        <dbReference type="Pfam" id="PF13505"/>
    </source>
</evidence>
<evidence type="ECO:0000313" key="4">
    <source>
        <dbReference type="Proteomes" id="UP001168107"/>
    </source>
</evidence>
<evidence type="ECO:0000313" key="3">
    <source>
        <dbReference type="EMBL" id="MDM5073590.1"/>
    </source>
</evidence>
<dbReference type="Pfam" id="PF13505">
    <property type="entry name" value="OMP_b-brl"/>
    <property type="match status" value="1"/>
</dbReference>
<organism evidence="3 4">
    <name type="scientific">Aeromonas bestiarum</name>
    <dbReference type="NCBI Taxonomy" id="105751"/>
    <lineage>
        <taxon>Bacteria</taxon>
        <taxon>Pseudomonadati</taxon>
        <taxon>Pseudomonadota</taxon>
        <taxon>Gammaproteobacteria</taxon>
        <taxon>Aeromonadales</taxon>
        <taxon>Aeromonadaceae</taxon>
        <taxon>Aeromonas</taxon>
    </lineage>
</organism>
<dbReference type="InterPro" id="IPR027385">
    <property type="entry name" value="Beta-barrel_OMP"/>
</dbReference>
<protein>
    <submittedName>
        <fullName evidence="3">Outer membrane beta-barrel protein</fullName>
    </submittedName>
</protein>
<gene>
    <name evidence="3" type="ORF">OB935_17345</name>
</gene>
<evidence type="ECO:0000256" key="1">
    <source>
        <dbReference type="ARBA" id="ARBA00022729"/>
    </source>
</evidence>
<feature type="domain" description="Outer membrane protein beta-barrel" evidence="2">
    <location>
        <begin position="22"/>
        <end position="220"/>
    </location>
</feature>
<sequence>MKVKFFVIILSATIFNDFANAEGYYISGKAMTGTQYAGSMDTSLRPRIGSFIEVDNKSSIKRGAFAFGYAFNNHWQVEAEYNTSVDSHFQSGSSRFANSLNNYQIDSEKMMVNAYRDFPVYGNLSLYGQAGLGVAKVKVGGWQRVQENQFATNKQTNIAYSIGAGARLAVNANISADLGYRYTDLGKVESGFNNFQNFSGLKDEQLKAHLTEQEIYFGLSYKM</sequence>
<dbReference type="InterPro" id="IPR011250">
    <property type="entry name" value="OMP/PagP_B-barrel"/>
</dbReference>
<proteinExistence type="predicted"/>